<evidence type="ECO:0000313" key="2">
    <source>
        <dbReference type="Proteomes" id="UP000067523"/>
    </source>
</evidence>
<organism evidence="1 2">
    <name type="scientific">Enterococcus rotai</name>
    <dbReference type="NCBI Taxonomy" id="118060"/>
    <lineage>
        <taxon>Bacteria</taxon>
        <taxon>Bacillati</taxon>
        <taxon>Bacillota</taxon>
        <taxon>Bacilli</taxon>
        <taxon>Lactobacillales</taxon>
        <taxon>Enterococcaceae</taxon>
        <taxon>Enterococcus</taxon>
    </lineage>
</organism>
<sequence length="66" mass="7834">MDLYTIKFGLDTKISMAYIMYVIENEEIPEMEQEFINQFTRRVFKKLLENKDKHAKNLNQGGEGEC</sequence>
<evidence type="ECO:0000313" key="1">
    <source>
        <dbReference type="EMBL" id="ALS38487.1"/>
    </source>
</evidence>
<dbReference type="KEGG" id="erx:ATZ35_15440"/>
<dbReference type="EMBL" id="CP013655">
    <property type="protein sequence ID" value="ALS38487.1"/>
    <property type="molecule type" value="Genomic_DNA"/>
</dbReference>
<name>A0A0U2XC11_9ENTE</name>
<dbReference type="AlphaFoldDB" id="A0A0U2XC11"/>
<dbReference type="Proteomes" id="UP000067523">
    <property type="component" value="Chromosome"/>
</dbReference>
<reference evidence="2" key="1">
    <citation type="submission" date="2015-12" db="EMBL/GenBank/DDBJ databases">
        <authorList>
            <person name="Lauer A."/>
            <person name="Humrighouse B."/>
            <person name="Loparev V."/>
            <person name="Shewmaker P.L."/>
            <person name="Whitney A.M."/>
            <person name="McLaughlin R.W."/>
        </authorList>
    </citation>
    <scope>NUCLEOTIDE SEQUENCE [LARGE SCALE GENOMIC DNA]</scope>
    <source>
        <strain evidence="2">LMG 26678</strain>
    </source>
</reference>
<gene>
    <name evidence="1" type="ORF">ATZ35_15440</name>
</gene>
<accession>A0A0U2XC11</accession>
<protein>
    <submittedName>
        <fullName evidence="1">Uncharacterized protein</fullName>
    </submittedName>
</protein>
<proteinExistence type="predicted"/>
<dbReference type="RefSeq" id="WP_208928037.1">
    <property type="nucleotide sequence ID" value="NZ_CP013655.1"/>
</dbReference>
<keyword evidence="2" id="KW-1185">Reference proteome</keyword>